<organism evidence="1 2">
    <name type="scientific">Phytohabitans suffuscus</name>
    <dbReference type="NCBI Taxonomy" id="624315"/>
    <lineage>
        <taxon>Bacteria</taxon>
        <taxon>Bacillati</taxon>
        <taxon>Actinomycetota</taxon>
        <taxon>Actinomycetes</taxon>
        <taxon>Micromonosporales</taxon>
        <taxon>Micromonosporaceae</taxon>
    </lineage>
</organism>
<sequence>MRRTAVVVGAAVALAVAVTGVAAVLGPAGSAPVVAPAPAAGPVDPIARTQERLRLVPGDWRAWAALAVAYVERGRVTADPTNYPRAEEAVRRSLAVRPTGNGEALVARGALANARHDFAAARRFALEATKINEYDADAFAVLADAQTQLGDAAGATAAVQRQLDLRPGLSAYARASYDLELRGRVAEATDLMRRALDAAVSPADIGFCRVQLGDLAWHAGDLDGATRQYEAGLAADPGSVALRRGKARADWAAGRRAAALDGYLDVTRRAPIPSYVLEYAELLRAAGRTAEADAQLDLAVAGHRLFTAAGGVDGLTGTALALAAGDPATALEEARAEWARRTHADVADNLAWALHHAGRDAEALRYARTAVGSGARSALYAYHLGVIELSLGRTGAAEADLATALRLNPHFSPTDAPLARTLLAGPEVTR</sequence>
<accession>A0A6F8YMC8</accession>
<evidence type="ECO:0000313" key="2">
    <source>
        <dbReference type="Proteomes" id="UP000503011"/>
    </source>
</evidence>
<dbReference type="SMART" id="SM00028">
    <property type="entry name" value="TPR"/>
    <property type="match status" value="5"/>
</dbReference>
<dbReference type="InterPro" id="IPR011990">
    <property type="entry name" value="TPR-like_helical_dom_sf"/>
</dbReference>
<name>A0A6F8YMC8_9ACTN</name>
<gene>
    <name evidence="1" type="ORF">Psuf_045400</name>
</gene>
<dbReference type="Gene3D" id="1.25.40.10">
    <property type="entry name" value="Tetratricopeptide repeat domain"/>
    <property type="match status" value="3"/>
</dbReference>
<evidence type="ECO:0000313" key="1">
    <source>
        <dbReference type="EMBL" id="BCB87227.1"/>
    </source>
</evidence>
<evidence type="ECO:0008006" key="3">
    <source>
        <dbReference type="Google" id="ProtNLM"/>
    </source>
</evidence>
<dbReference type="KEGG" id="psuu:Psuf_045400"/>
<dbReference type="RefSeq" id="WP_173158798.1">
    <property type="nucleotide sequence ID" value="NZ_AP022871.1"/>
</dbReference>
<dbReference type="SUPFAM" id="SSF48452">
    <property type="entry name" value="TPR-like"/>
    <property type="match status" value="1"/>
</dbReference>
<reference evidence="1 2" key="2">
    <citation type="submission" date="2020-03" db="EMBL/GenBank/DDBJ databases">
        <authorList>
            <person name="Ichikawa N."/>
            <person name="Kimura A."/>
            <person name="Kitahashi Y."/>
            <person name="Uohara A."/>
        </authorList>
    </citation>
    <scope>NUCLEOTIDE SEQUENCE [LARGE SCALE GENOMIC DNA]</scope>
    <source>
        <strain evidence="1 2">NBRC 105367</strain>
    </source>
</reference>
<dbReference type="InterPro" id="IPR019734">
    <property type="entry name" value="TPR_rpt"/>
</dbReference>
<protein>
    <recommendedName>
        <fullName evidence="3">Tetratricopeptide repeat protein</fullName>
    </recommendedName>
</protein>
<keyword evidence="2" id="KW-1185">Reference proteome</keyword>
<dbReference type="AlphaFoldDB" id="A0A6F8YMC8"/>
<dbReference type="EMBL" id="AP022871">
    <property type="protein sequence ID" value="BCB87227.1"/>
    <property type="molecule type" value="Genomic_DNA"/>
</dbReference>
<reference evidence="1 2" key="1">
    <citation type="submission" date="2020-03" db="EMBL/GenBank/DDBJ databases">
        <title>Whole genome shotgun sequence of Phytohabitans suffuscus NBRC 105367.</title>
        <authorList>
            <person name="Komaki H."/>
            <person name="Tamura T."/>
        </authorList>
    </citation>
    <scope>NUCLEOTIDE SEQUENCE [LARGE SCALE GENOMIC DNA]</scope>
    <source>
        <strain evidence="1 2">NBRC 105367</strain>
    </source>
</reference>
<dbReference type="Proteomes" id="UP000503011">
    <property type="component" value="Chromosome"/>
</dbReference>
<dbReference type="Pfam" id="PF13181">
    <property type="entry name" value="TPR_8"/>
    <property type="match status" value="1"/>
</dbReference>
<proteinExistence type="predicted"/>